<dbReference type="AlphaFoldDB" id="A0A4P9Y014"/>
<accession>A0A4P9Y014</accession>
<feature type="compositionally biased region" description="Basic and acidic residues" evidence="1">
    <location>
        <begin position="266"/>
        <end position="275"/>
    </location>
</feature>
<proteinExistence type="predicted"/>
<protein>
    <submittedName>
        <fullName evidence="2">Uncharacterized protein</fullName>
    </submittedName>
</protein>
<feature type="non-terminal residue" evidence="2">
    <location>
        <position position="285"/>
    </location>
</feature>
<evidence type="ECO:0000256" key="1">
    <source>
        <dbReference type="SAM" id="MobiDB-lite"/>
    </source>
</evidence>
<dbReference type="Proteomes" id="UP000267251">
    <property type="component" value="Unassembled WGS sequence"/>
</dbReference>
<evidence type="ECO:0000313" key="3">
    <source>
        <dbReference type="Proteomes" id="UP000267251"/>
    </source>
</evidence>
<name>A0A4P9Y014_9FUNG</name>
<dbReference type="OrthoDB" id="10635947at2759"/>
<feature type="region of interest" description="Disordered" evidence="1">
    <location>
        <begin position="216"/>
        <end position="252"/>
    </location>
</feature>
<dbReference type="EMBL" id="KZ988477">
    <property type="protein sequence ID" value="RKP12108.1"/>
    <property type="molecule type" value="Genomic_DNA"/>
</dbReference>
<evidence type="ECO:0000313" key="2">
    <source>
        <dbReference type="EMBL" id="RKP12108.1"/>
    </source>
</evidence>
<feature type="region of interest" description="Disordered" evidence="1">
    <location>
        <begin position="264"/>
        <end position="285"/>
    </location>
</feature>
<feature type="region of interest" description="Disordered" evidence="1">
    <location>
        <begin position="149"/>
        <end position="170"/>
    </location>
</feature>
<organism evidence="2 3">
    <name type="scientific">Piptocephalis cylindrospora</name>
    <dbReference type="NCBI Taxonomy" id="1907219"/>
    <lineage>
        <taxon>Eukaryota</taxon>
        <taxon>Fungi</taxon>
        <taxon>Fungi incertae sedis</taxon>
        <taxon>Zoopagomycota</taxon>
        <taxon>Zoopagomycotina</taxon>
        <taxon>Zoopagomycetes</taxon>
        <taxon>Zoopagales</taxon>
        <taxon>Piptocephalidaceae</taxon>
        <taxon>Piptocephalis</taxon>
    </lineage>
</organism>
<reference evidence="3" key="1">
    <citation type="journal article" date="2018" name="Nat. Microbiol.">
        <title>Leveraging single-cell genomics to expand the fungal tree of life.</title>
        <authorList>
            <person name="Ahrendt S.R."/>
            <person name="Quandt C.A."/>
            <person name="Ciobanu D."/>
            <person name="Clum A."/>
            <person name="Salamov A."/>
            <person name="Andreopoulos B."/>
            <person name="Cheng J.F."/>
            <person name="Woyke T."/>
            <person name="Pelin A."/>
            <person name="Henrissat B."/>
            <person name="Reynolds N.K."/>
            <person name="Benny G.L."/>
            <person name="Smith M.E."/>
            <person name="James T.Y."/>
            <person name="Grigoriev I.V."/>
        </authorList>
    </citation>
    <scope>NUCLEOTIDE SEQUENCE [LARGE SCALE GENOMIC DNA]</scope>
</reference>
<keyword evidence="3" id="KW-1185">Reference proteome</keyword>
<sequence length="285" mass="33155">MEGERLRVEKEKERQLMIERKEKEAQEQLSLLYEPKTKEVAPSWEDVGRLRGNLALKRSTMLMLDEQMRKVQDRHSWIQREVIRMSGELRAAQAEADQCQDIINGWRGQRQRMQQEVRGMVEEETSLVQSLMGKMIPEEMRMAMVEEEEEEEEEGEVGMARTRSPMEVEVASHEKALVRKNQDESMEEMKRKKLIIEAKRQEAILSLKRKAALNSLYRKSTEKRQRAPDASIRTSDQPALDKEKGLVSNDGVNESENKVLVVVAKSKRDDERTTEAEAVEESLER</sequence>
<gene>
    <name evidence="2" type="ORF">BJ684DRAFT_21329</name>
</gene>